<reference evidence="3" key="1">
    <citation type="submission" date="2016-09" db="EMBL/GenBank/DDBJ databases">
        <authorList>
            <person name="Wibberg D."/>
        </authorList>
    </citation>
    <scope>NUCLEOTIDE SEQUENCE [LARGE SCALE GENOMIC DNA]</scope>
</reference>
<feature type="chain" id="PRO_5009906731" description="Transglycosylase SLT domain-containing protein" evidence="1">
    <location>
        <begin position="30"/>
        <end position="270"/>
    </location>
</feature>
<dbReference type="InterPro" id="IPR023346">
    <property type="entry name" value="Lysozyme-like_dom_sf"/>
</dbReference>
<dbReference type="AlphaFoldDB" id="A0A1M4N2U8"/>
<dbReference type="SUPFAM" id="SSF53955">
    <property type="entry name" value="Lysozyme-like"/>
    <property type="match status" value="1"/>
</dbReference>
<dbReference type="EMBL" id="FMJB01000063">
    <property type="protein sequence ID" value="SCM69129.1"/>
    <property type="molecule type" value="Genomic_DNA"/>
</dbReference>
<dbReference type="CDD" id="cd13400">
    <property type="entry name" value="LT_IagB-like"/>
    <property type="match status" value="1"/>
</dbReference>
<proteinExistence type="predicted"/>
<evidence type="ECO:0000313" key="3">
    <source>
        <dbReference type="Proteomes" id="UP000184085"/>
    </source>
</evidence>
<feature type="signal peptide" evidence="1">
    <location>
        <begin position="1"/>
        <end position="29"/>
    </location>
</feature>
<keyword evidence="1" id="KW-0732">Signal</keyword>
<dbReference type="Gene3D" id="1.10.530.10">
    <property type="match status" value="1"/>
</dbReference>
<evidence type="ECO:0000256" key="1">
    <source>
        <dbReference type="SAM" id="SignalP"/>
    </source>
</evidence>
<accession>A0A1M4N2U8</accession>
<evidence type="ECO:0000313" key="2">
    <source>
        <dbReference type="EMBL" id="SCM69129.1"/>
    </source>
</evidence>
<evidence type="ECO:0008006" key="4">
    <source>
        <dbReference type="Google" id="ProtNLM"/>
    </source>
</evidence>
<gene>
    <name evidence="2" type="ORF">KARMA_3362</name>
</gene>
<protein>
    <recommendedName>
        <fullName evidence="4">Transglycosylase SLT domain-containing protein</fullName>
    </recommendedName>
</protein>
<keyword evidence="3" id="KW-1185">Reference proteome</keyword>
<name>A0A1M4N2U8_9RHOB</name>
<dbReference type="RefSeq" id="WP_072708387.1">
    <property type="nucleotide sequence ID" value="NZ_FMJB01000063.1"/>
</dbReference>
<sequence length="270" mass="29211">MTLRISFPKTGAVLLAAFLAAFGAGSAVARTPSCEAFALRAEKDAGIPTYLLASISRTETGHTRRGRGFGAWPWTLNIKGKGYYFDTKDEAIAAMRQAMSEGLTSIDVGCMQVNYRWHGEAFASLEDMFDPASNTAYAARFLTTLKDRHGGWDEAVKHYHSATDSLGNKYLKKVQTAFSAFSKDGFPTEQVTLASAPITESGTRRMRTALGDLTGYVGKLNLPAGNLPEMPQSRPKAIPPKVFDFDRSVSGREDAQALIASLKASHGIGF</sequence>
<organism evidence="2 3">
    <name type="scientific">Donghicola eburneus</name>
    <dbReference type="NCBI Taxonomy" id="393278"/>
    <lineage>
        <taxon>Bacteria</taxon>
        <taxon>Pseudomonadati</taxon>
        <taxon>Pseudomonadota</taxon>
        <taxon>Alphaproteobacteria</taxon>
        <taxon>Rhodobacterales</taxon>
        <taxon>Roseobacteraceae</taxon>
        <taxon>Donghicola</taxon>
    </lineage>
</organism>
<dbReference type="Proteomes" id="UP000184085">
    <property type="component" value="Unassembled WGS sequence"/>
</dbReference>